<reference evidence="2" key="1">
    <citation type="journal article" date="2022" name="Mol. Ecol. Resour.">
        <title>The genomes of chicory, endive, great burdock and yacon provide insights into Asteraceae palaeo-polyploidization history and plant inulin production.</title>
        <authorList>
            <person name="Fan W."/>
            <person name="Wang S."/>
            <person name="Wang H."/>
            <person name="Wang A."/>
            <person name="Jiang F."/>
            <person name="Liu H."/>
            <person name="Zhao H."/>
            <person name="Xu D."/>
            <person name="Zhang Y."/>
        </authorList>
    </citation>
    <scope>NUCLEOTIDE SEQUENCE [LARGE SCALE GENOMIC DNA]</scope>
    <source>
        <strain evidence="2">cv. Niubang</strain>
    </source>
</reference>
<dbReference type="Proteomes" id="UP001055879">
    <property type="component" value="Linkage Group LG12"/>
</dbReference>
<proteinExistence type="predicted"/>
<evidence type="ECO:0000313" key="1">
    <source>
        <dbReference type="EMBL" id="KAI3684357.1"/>
    </source>
</evidence>
<comment type="caution">
    <text evidence="1">The sequence shown here is derived from an EMBL/GenBank/DDBJ whole genome shotgun (WGS) entry which is preliminary data.</text>
</comment>
<reference evidence="1 2" key="2">
    <citation type="journal article" date="2022" name="Mol. Ecol. Resour.">
        <title>The genomes of chicory, endive, great burdock and yacon provide insights into Asteraceae paleo-polyploidization history and plant inulin production.</title>
        <authorList>
            <person name="Fan W."/>
            <person name="Wang S."/>
            <person name="Wang H."/>
            <person name="Wang A."/>
            <person name="Jiang F."/>
            <person name="Liu H."/>
            <person name="Zhao H."/>
            <person name="Xu D."/>
            <person name="Zhang Y."/>
        </authorList>
    </citation>
    <scope>NUCLEOTIDE SEQUENCE [LARGE SCALE GENOMIC DNA]</scope>
    <source>
        <strain evidence="2">cv. Niubang</strain>
    </source>
</reference>
<dbReference type="EMBL" id="CM042058">
    <property type="protein sequence ID" value="KAI3684357.1"/>
    <property type="molecule type" value="Genomic_DNA"/>
</dbReference>
<keyword evidence="2" id="KW-1185">Reference proteome</keyword>
<accession>A0ACB8YGF7</accession>
<sequence>MFFLYRSEWSKNIPNQQSSCHQNTTWRNPICLKSATYVAPPLKKLQTTNSQISIESLRDTHTHTHTLVQSLSIKLPEVGSPAGVSDLRKTSSRGSSVRATATEQQQQQPLTTKNRFF</sequence>
<organism evidence="1 2">
    <name type="scientific">Arctium lappa</name>
    <name type="common">Greater burdock</name>
    <name type="synonym">Lappa major</name>
    <dbReference type="NCBI Taxonomy" id="4217"/>
    <lineage>
        <taxon>Eukaryota</taxon>
        <taxon>Viridiplantae</taxon>
        <taxon>Streptophyta</taxon>
        <taxon>Embryophyta</taxon>
        <taxon>Tracheophyta</taxon>
        <taxon>Spermatophyta</taxon>
        <taxon>Magnoliopsida</taxon>
        <taxon>eudicotyledons</taxon>
        <taxon>Gunneridae</taxon>
        <taxon>Pentapetalae</taxon>
        <taxon>asterids</taxon>
        <taxon>campanulids</taxon>
        <taxon>Asterales</taxon>
        <taxon>Asteraceae</taxon>
        <taxon>Carduoideae</taxon>
        <taxon>Cardueae</taxon>
        <taxon>Arctiinae</taxon>
        <taxon>Arctium</taxon>
    </lineage>
</organism>
<gene>
    <name evidence="1" type="ORF">L6452_33580</name>
</gene>
<protein>
    <submittedName>
        <fullName evidence="1">Uncharacterized protein</fullName>
    </submittedName>
</protein>
<evidence type="ECO:0000313" key="2">
    <source>
        <dbReference type="Proteomes" id="UP001055879"/>
    </source>
</evidence>
<name>A0ACB8YGF7_ARCLA</name>